<proteinExistence type="predicted"/>
<sequence>MDIGDSYSLTQCDDYGKTLPSGEAFSSAVDCSVILKLRLQRPLDRNTTMLLGDSNAALRQQKVWRQYFPERDLLRKAHFTKYKILIRGT</sequence>
<dbReference type="EMBL" id="CAKXAJ010007615">
    <property type="protein sequence ID" value="CAH2210504.1"/>
    <property type="molecule type" value="Genomic_DNA"/>
</dbReference>
<reference evidence="1" key="1">
    <citation type="submission" date="2022-03" db="EMBL/GenBank/DDBJ databases">
        <authorList>
            <person name="Lindestad O."/>
        </authorList>
    </citation>
    <scope>NUCLEOTIDE SEQUENCE</scope>
</reference>
<protein>
    <submittedName>
        <fullName evidence="1">Jg8970 protein</fullName>
    </submittedName>
</protein>
<dbReference type="AlphaFoldDB" id="A0A8S4QIG9"/>
<keyword evidence="2" id="KW-1185">Reference proteome</keyword>
<organism evidence="1 2">
    <name type="scientific">Pararge aegeria aegeria</name>
    <dbReference type="NCBI Taxonomy" id="348720"/>
    <lineage>
        <taxon>Eukaryota</taxon>
        <taxon>Metazoa</taxon>
        <taxon>Ecdysozoa</taxon>
        <taxon>Arthropoda</taxon>
        <taxon>Hexapoda</taxon>
        <taxon>Insecta</taxon>
        <taxon>Pterygota</taxon>
        <taxon>Neoptera</taxon>
        <taxon>Endopterygota</taxon>
        <taxon>Lepidoptera</taxon>
        <taxon>Glossata</taxon>
        <taxon>Ditrysia</taxon>
        <taxon>Papilionoidea</taxon>
        <taxon>Nymphalidae</taxon>
        <taxon>Satyrinae</taxon>
        <taxon>Satyrini</taxon>
        <taxon>Parargina</taxon>
        <taxon>Pararge</taxon>
    </lineage>
</organism>
<comment type="caution">
    <text evidence="1">The sequence shown here is derived from an EMBL/GenBank/DDBJ whole genome shotgun (WGS) entry which is preliminary data.</text>
</comment>
<name>A0A8S4QIG9_9NEOP</name>
<evidence type="ECO:0000313" key="2">
    <source>
        <dbReference type="Proteomes" id="UP000838756"/>
    </source>
</evidence>
<dbReference type="Proteomes" id="UP000838756">
    <property type="component" value="Unassembled WGS sequence"/>
</dbReference>
<evidence type="ECO:0000313" key="1">
    <source>
        <dbReference type="EMBL" id="CAH2210504.1"/>
    </source>
</evidence>
<gene>
    <name evidence="1" type="primary">jg8970</name>
    <name evidence="1" type="ORF">PAEG_LOCUS2409</name>
</gene>
<accession>A0A8S4QIG9</accession>